<proteinExistence type="predicted"/>
<gene>
    <name evidence="1" type="ORF">SKAU_G00400870</name>
</gene>
<dbReference type="Proteomes" id="UP001152622">
    <property type="component" value="Chromosome 21"/>
</dbReference>
<accession>A0A9Q1E938</accession>
<dbReference type="AlphaFoldDB" id="A0A9Q1E938"/>
<protein>
    <submittedName>
        <fullName evidence="1">Uncharacterized protein</fullName>
    </submittedName>
</protein>
<keyword evidence="2" id="KW-1185">Reference proteome</keyword>
<sequence>MTGKWLFPLPEKAAAWPVRRWQDGAGKCALAQRGGDGHAMPHPVIFAEVHNGGASGGLLTGCSVLEDLEECSLRHGNGSPTSPCSSAQFHCGSANVSLSCC</sequence>
<reference evidence="1" key="1">
    <citation type="journal article" date="2023" name="Science">
        <title>Genome structures resolve the early diversification of teleost fishes.</title>
        <authorList>
            <person name="Parey E."/>
            <person name="Louis A."/>
            <person name="Montfort J."/>
            <person name="Bouchez O."/>
            <person name="Roques C."/>
            <person name="Iampietro C."/>
            <person name="Lluch J."/>
            <person name="Castinel A."/>
            <person name="Donnadieu C."/>
            <person name="Desvignes T."/>
            <person name="Floi Bucao C."/>
            <person name="Jouanno E."/>
            <person name="Wen M."/>
            <person name="Mejri S."/>
            <person name="Dirks R."/>
            <person name="Jansen H."/>
            <person name="Henkel C."/>
            <person name="Chen W.J."/>
            <person name="Zahm M."/>
            <person name="Cabau C."/>
            <person name="Klopp C."/>
            <person name="Thompson A.W."/>
            <person name="Robinson-Rechavi M."/>
            <person name="Braasch I."/>
            <person name="Lecointre G."/>
            <person name="Bobe J."/>
            <person name="Postlethwait J.H."/>
            <person name="Berthelot C."/>
            <person name="Roest Crollius H."/>
            <person name="Guiguen Y."/>
        </authorList>
    </citation>
    <scope>NUCLEOTIDE SEQUENCE</scope>
    <source>
        <strain evidence="1">WJC10195</strain>
    </source>
</reference>
<evidence type="ECO:0000313" key="1">
    <source>
        <dbReference type="EMBL" id="KAJ8334448.1"/>
    </source>
</evidence>
<comment type="caution">
    <text evidence="1">The sequence shown here is derived from an EMBL/GenBank/DDBJ whole genome shotgun (WGS) entry which is preliminary data.</text>
</comment>
<evidence type="ECO:0000313" key="2">
    <source>
        <dbReference type="Proteomes" id="UP001152622"/>
    </source>
</evidence>
<organism evidence="1 2">
    <name type="scientific">Synaphobranchus kaupii</name>
    <name type="common">Kaup's arrowtooth eel</name>
    <dbReference type="NCBI Taxonomy" id="118154"/>
    <lineage>
        <taxon>Eukaryota</taxon>
        <taxon>Metazoa</taxon>
        <taxon>Chordata</taxon>
        <taxon>Craniata</taxon>
        <taxon>Vertebrata</taxon>
        <taxon>Euteleostomi</taxon>
        <taxon>Actinopterygii</taxon>
        <taxon>Neopterygii</taxon>
        <taxon>Teleostei</taxon>
        <taxon>Anguilliformes</taxon>
        <taxon>Synaphobranchidae</taxon>
        <taxon>Synaphobranchus</taxon>
    </lineage>
</organism>
<name>A0A9Q1E938_SYNKA</name>
<dbReference type="EMBL" id="JAINUF010000021">
    <property type="protein sequence ID" value="KAJ8334448.1"/>
    <property type="molecule type" value="Genomic_DNA"/>
</dbReference>